<sequence length="51" mass="5733">MVVSALGFLLAFFVVQLLERLELTRNIWHLPLFFVALSVLFGSLLGLIFAP</sequence>
<keyword evidence="4 5" id="KW-0472">Membrane</keyword>
<evidence type="ECO:0000256" key="3">
    <source>
        <dbReference type="ARBA" id="ARBA00022989"/>
    </source>
</evidence>
<keyword evidence="7" id="KW-1185">Reference proteome</keyword>
<gene>
    <name evidence="6" type="ORF">TSACC_22291</name>
</gene>
<dbReference type="Pfam" id="PF07869">
    <property type="entry name" value="DUF1656"/>
    <property type="match status" value="1"/>
</dbReference>
<dbReference type="STRING" id="690879.TSACC_22291"/>
<evidence type="ECO:0000256" key="1">
    <source>
        <dbReference type="ARBA" id="ARBA00022475"/>
    </source>
</evidence>
<keyword evidence="3 5" id="KW-1133">Transmembrane helix</keyword>
<accession>A0A146G8S6</accession>
<dbReference type="InterPro" id="IPR012451">
    <property type="entry name" value="DUF1656"/>
</dbReference>
<evidence type="ECO:0000313" key="6">
    <source>
        <dbReference type="EMBL" id="GAT33871.1"/>
    </source>
</evidence>
<evidence type="ECO:0000313" key="7">
    <source>
        <dbReference type="Proteomes" id="UP000076023"/>
    </source>
</evidence>
<dbReference type="InParanoid" id="A0A146G8S6"/>
<dbReference type="EMBL" id="BDCO01000002">
    <property type="protein sequence ID" value="GAT33871.1"/>
    <property type="molecule type" value="Genomic_DNA"/>
</dbReference>
<evidence type="ECO:0000256" key="2">
    <source>
        <dbReference type="ARBA" id="ARBA00022692"/>
    </source>
</evidence>
<keyword evidence="1" id="KW-1003">Cell membrane</keyword>
<evidence type="ECO:0000256" key="4">
    <source>
        <dbReference type="ARBA" id="ARBA00023136"/>
    </source>
</evidence>
<keyword evidence="2 5" id="KW-0812">Transmembrane</keyword>
<name>A0A146G8S6_TERSA</name>
<reference evidence="7" key="1">
    <citation type="journal article" date="2017" name="Genome Announc.">
        <title>Draft Genome Sequence of Terrimicrobium sacchariphilum NM-5T, a Facultative Anaerobic Soil Bacterium of the Class Spartobacteria.</title>
        <authorList>
            <person name="Qiu Y.L."/>
            <person name="Tourlousse D.M."/>
            <person name="Matsuura N."/>
            <person name="Ohashi A."/>
            <person name="Sekiguchi Y."/>
        </authorList>
    </citation>
    <scope>NUCLEOTIDE SEQUENCE [LARGE SCALE GENOMIC DNA]</scope>
    <source>
        <strain evidence="7">NM-5</strain>
    </source>
</reference>
<protein>
    <submittedName>
        <fullName evidence="6">Uncharacterized protein</fullName>
    </submittedName>
</protein>
<comment type="caution">
    <text evidence="6">The sequence shown here is derived from an EMBL/GenBank/DDBJ whole genome shotgun (WGS) entry which is preliminary data.</text>
</comment>
<feature type="transmembrane region" description="Helical" evidence="5">
    <location>
        <begin position="27"/>
        <end position="50"/>
    </location>
</feature>
<evidence type="ECO:0000256" key="5">
    <source>
        <dbReference type="SAM" id="Phobius"/>
    </source>
</evidence>
<dbReference type="AlphaFoldDB" id="A0A146G8S6"/>
<organism evidence="6 7">
    <name type="scientific">Terrimicrobium sacchariphilum</name>
    <dbReference type="NCBI Taxonomy" id="690879"/>
    <lineage>
        <taxon>Bacteria</taxon>
        <taxon>Pseudomonadati</taxon>
        <taxon>Verrucomicrobiota</taxon>
        <taxon>Terrimicrobiia</taxon>
        <taxon>Terrimicrobiales</taxon>
        <taxon>Terrimicrobiaceae</taxon>
        <taxon>Terrimicrobium</taxon>
    </lineage>
</organism>
<proteinExistence type="predicted"/>
<dbReference type="Proteomes" id="UP000076023">
    <property type="component" value="Unassembled WGS sequence"/>
</dbReference>